<gene>
    <name evidence="2" type="ORF">KI387_010306</name>
</gene>
<dbReference type="AlphaFoldDB" id="A0AA38KVK1"/>
<proteinExistence type="predicted"/>
<dbReference type="Gene3D" id="3.30.410.40">
    <property type="match status" value="1"/>
</dbReference>
<dbReference type="GO" id="GO:0016614">
    <property type="term" value="F:oxidoreductase activity, acting on CH-OH group of donors"/>
    <property type="evidence" value="ECO:0007669"/>
    <property type="project" value="InterPro"/>
</dbReference>
<comment type="caution">
    <text evidence="2">The sequence shown here is derived from an EMBL/GenBank/DDBJ whole genome shotgun (WGS) entry which is preliminary data.</text>
</comment>
<evidence type="ECO:0000313" key="3">
    <source>
        <dbReference type="Proteomes" id="UP000824469"/>
    </source>
</evidence>
<name>A0AA38KVK1_TAXCH</name>
<dbReference type="Pfam" id="PF05199">
    <property type="entry name" value="GMC_oxred_C"/>
    <property type="match status" value="1"/>
</dbReference>
<dbReference type="SUPFAM" id="SSF54373">
    <property type="entry name" value="FAD-linked reductases, C-terminal domain"/>
    <property type="match status" value="1"/>
</dbReference>
<feature type="domain" description="Glucose-methanol-choline oxidoreductase C-terminal" evidence="1">
    <location>
        <begin position="44"/>
        <end position="188"/>
    </location>
</feature>
<dbReference type="PANTHER" id="PTHR45968">
    <property type="entry name" value="OSJNBA0019K04.7 PROTEIN"/>
    <property type="match status" value="1"/>
</dbReference>
<dbReference type="PANTHER" id="PTHR45968:SF3">
    <property type="entry name" value="OS04G0573100 PROTEIN"/>
    <property type="match status" value="1"/>
</dbReference>
<protein>
    <recommendedName>
        <fullName evidence="1">Glucose-methanol-choline oxidoreductase C-terminal domain-containing protein</fullName>
    </recommendedName>
</protein>
<dbReference type="Proteomes" id="UP000824469">
    <property type="component" value="Unassembled WGS sequence"/>
</dbReference>
<accession>A0AA38KVK1</accession>
<dbReference type="EMBL" id="JAHRHJ020000008">
    <property type="protein sequence ID" value="KAH9305902.1"/>
    <property type="molecule type" value="Genomic_DNA"/>
</dbReference>
<dbReference type="InterPro" id="IPR007867">
    <property type="entry name" value="GMC_OxRtase_C"/>
</dbReference>
<evidence type="ECO:0000259" key="1">
    <source>
        <dbReference type="Pfam" id="PF05199"/>
    </source>
</evidence>
<keyword evidence="3" id="KW-1185">Reference proteome</keyword>
<reference evidence="2 3" key="1">
    <citation type="journal article" date="2021" name="Nat. Plants">
        <title>The Taxus genome provides insights into paclitaxel biosynthesis.</title>
        <authorList>
            <person name="Xiong X."/>
            <person name="Gou J."/>
            <person name="Liao Q."/>
            <person name="Li Y."/>
            <person name="Zhou Q."/>
            <person name="Bi G."/>
            <person name="Li C."/>
            <person name="Du R."/>
            <person name="Wang X."/>
            <person name="Sun T."/>
            <person name="Guo L."/>
            <person name="Liang H."/>
            <person name="Lu P."/>
            <person name="Wu Y."/>
            <person name="Zhang Z."/>
            <person name="Ro D.K."/>
            <person name="Shang Y."/>
            <person name="Huang S."/>
            <person name="Yan J."/>
        </authorList>
    </citation>
    <scope>NUCLEOTIDE SEQUENCE [LARGE SCALE GENOMIC DNA]</scope>
    <source>
        <strain evidence="2">Ta-2019</strain>
    </source>
</reference>
<dbReference type="Gene3D" id="3.50.50.60">
    <property type="entry name" value="FAD/NAD(P)-binding domain"/>
    <property type="match status" value="1"/>
</dbReference>
<dbReference type="InterPro" id="IPR036188">
    <property type="entry name" value="FAD/NAD-bd_sf"/>
</dbReference>
<dbReference type="InterPro" id="IPR051871">
    <property type="entry name" value="GMC_Oxidoreductase-Related"/>
</dbReference>
<organism evidence="2 3">
    <name type="scientific">Taxus chinensis</name>
    <name type="common">Chinese yew</name>
    <name type="synonym">Taxus wallichiana var. chinensis</name>
    <dbReference type="NCBI Taxonomy" id="29808"/>
    <lineage>
        <taxon>Eukaryota</taxon>
        <taxon>Viridiplantae</taxon>
        <taxon>Streptophyta</taxon>
        <taxon>Embryophyta</taxon>
        <taxon>Tracheophyta</taxon>
        <taxon>Spermatophyta</taxon>
        <taxon>Pinopsida</taxon>
        <taxon>Pinidae</taxon>
        <taxon>Conifers II</taxon>
        <taxon>Cupressales</taxon>
        <taxon>Taxaceae</taxon>
        <taxon>Taxus</taxon>
    </lineage>
</organism>
<evidence type="ECO:0000313" key="2">
    <source>
        <dbReference type="EMBL" id="KAH9305902.1"/>
    </source>
</evidence>
<sequence>IGQLATVPPKQRTKKAIAHAVRIPQELPDLAFRGGFILEKIAGPLSSGHLGLLTTNVDDNPSVTFNYFQNPQDLQHCVQGMQIISKLIKSPEFTNFLYHNTTVEQLLNLTTTFPVNLIPKHTNDTSSLKQFCRDRVMTIWHYHGGCQVGRVVYQNYHVLGVYALRVIDGSPSNFSAGTNPQATVMMLGRNMGVKILKERGQQNKRD</sequence>
<dbReference type="OMA" id="RVMTIWH"/>
<feature type="non-terminal residue" evidence="2">
    <location>
        <position position="206"/>
    </location>
</feature>
<dbReference type="SUPFAM" id="SSF51905">
    <property type="entry name" value="FAD/NAD(P)-binding domain"/>
    <property type="match status" value="1"/>
</dbReference>